<sequence length="165" mass="18886">MDIFSFNLATNPPLCSCNTKIFPLDKPDAKLFDETAKAVAEELANPQLIKEIGQGKNKQWKVIEDKNKKANAPTQIRKFYDEVCLWAEKTQSVEIFERNLPFIKMMNAKAAYARGRELVDDKFVAWFSSCLGQITTANSEGLIRLHNFRTLFEAFVGFYKLARPK</sequence>
<organism evidence="7 8">
    <name type="scientific">Methylococcus geothermalis</name>
    <dbReference type="NCBI Taxonomy" id="2681310"/>
    <lineage>
        <taxon>Bacteria</taxon>
        <taxon>Pseudomonadati</taxon>
        <taxon>Pseudomonadota</taxon>
        <taxon>Gammaproteobacteria</taxon>
        <taxon>Methylococcales</taxon>
        <taxon>Methylococcaceae</taxon>
        <taxon>Methylococcus</taxon>
    </lineage>
</organism>
<evidence type="ECO:0000256" key="5">
    <source>
        <dbReference type="ARBA" id="ARBA00023118"/>
    </source>
</evidence>
<dbReference type="NCBIfam" id="TIGR01870">
    <property type="entry name" value="cas_TM1810_Csm2"/>
    <property type="match status" value="1"/>
</dbReference>
<evidence type="ECO:0000256" key="3">
    <source>
        <dbReference type="ARBA" id="ARBA00016118"/>
    </source>
</evidence>
<evidence type="ECO:0000313" key="7">
    <source>
        <dbReference type="EMBL" id="QJD30447.1"/>
    </source>
</evidence>
<dbReference type="RefSeq" id="WP_169603723.1">
    <property type="nucleotide sequence ID" value="NZ_CP046565.1"/>
</dbReference>
<reference evidence="8" key="1">
    <citation type="submission" date="2019-12" db="EMBL/GenBank/DDBJ databases">
        <authorList>
            <person name="Awala S.I."/>
            <person name="Rhee S.K."/>
        </authorList>
    </citation>
    <scope>NUCLEOTIDE SEQUENCE [LARGE SCALE GENOMIC DNA]</scope>
    <source>
        <strain evidence="8">IM1</strain>
    </source>
</reference>
<proteinExistence type="inferred from homology"/>
<dbReference type="KEGG" id="metu:GNH96_10980"/>
<comment type="function">
    <text evidence="1">This subunit may be involved in monitoring complementarity of crRNA and target RNA.</text>
</comment>
<dbReference type="Pfam" id="PF03750">
    <property type="entry name" value="Csm2_III-A"/>
    <property type="match status" value="1"/>
</dbReference>
<dbReference type="Proteomes" id="UP000503004">
    <property type="component" value="Chromosome"/>
</dbReference>
<dbReference type="GO" id="GO:0003723">
    <property type="term" value="F:RNA binding"/>
    <property type="evidence" value="ECO:0007669"/>
    <property type="project" value="UniProtKB-KW"/>
</dbReference>
<evidence type="ECO:0000256" key="4">
    <source>
        <dbReference type="ARBA" id="ARBA00022884"/>
    </source>
</evidence>
<keyword evidence="8" id="KW-1185">Reference proteome</keyword>
<dbReference type="InterPro" id="IPR010149">
    <property type="entry name" value="CRISPR-assoc_prot_Csm2_III-A"/>
</dbReference>
<dbReference type="AlphaFoldDB" id="A0A858Q9C6"/>
<accession>A0A858Q9C6</accession>
<protein>
    <recommendedName>
        <fullName evidence="3">CRISPR system Cms protein Csm2</fullName>
    </recommendedName>
    <alternativeName>
        <fullName evidence="6">CRISPR type III A-associated protein Csm2</fullName>
    </alternativeName>
</protein>
<dbReference type="EMBL" id="CP046565">
    <property type="protein sequence ID" value="QJD30447.1"/>
    <property type="molecule type" value="Genomic_DNA"/>
</dbReference>
<comment type="similarity">
    <text evidence="2">Belongs to the CRISPR-associated Csm2 family.</text>
</comment>
<dbReference type="GO" id="GO:0051607">
    <property type="term" value="P:defense response to virus"/>
    <property type="evidence" value="ECO:0007669"/>
    <property type="project" value="UniProtKB-KW"/>
</dbReference>
<evidence type="ECO:0000256" key="2">
    <source>
        <dbReference type="ARBA" id="ARBA00006896"/>
    </source>
</evidence>
<name>A0A858Q9C6_9GAMM</name>
<gene>
    <name evidence="7" type="primary">csm2</name>
    <name evidence="7" type="ORF">GNH96_10980</name>
</gene>
<evidence type="ECO:0000256" key="6">
    <source>
        <dbReference type="ARBA" id="ARBA00031723"/>
    </source>
</evidence>
<keyword evidence="5" id="KW-0051">Antiviral defense</keyword>
<evidence type="ECO:0000313" key="8">
    <source>
        <dbReference type="Proteomes" id="UP000503004"/>
    </source>
</evidence>
<evidence type="ECO:0000256" key="1">
    <source>
        <dbReference type="ARBA" id="ARBA00003640"/>
    </source>
</evidence>
<keyword evidence="4" id="KW-0694">RNA-binding</keyword>